<dbReference type="PANTHER" id="PTHR36966:SF1">
    <property type="entry name" value="REP-ASSOCIATED TYROSINE TRANSPOSASE"/>
    <property type="match status" value="1"/>
</dbReference>
<dbReference type="InterPro" id="IPR052715">
    <property type="entry name" value="RAYT_transposase"/>
</dbReference>
<dbReference type="InterPro" id="IPR002686">
    <property type="entry name" value="Transposase_17"/>
</dbReference>
<reference evidence="2 3" key="1">
    <citation type="submission" date="2019-08" db="EMBL/GenBank/DDBJ databases">
        <title>Deep-cultivation of Planctomycetes and their phenomic and genomic characterization uncovers novel biology.</title>
        <authorList>
            <person name="Wiegand S."/>
            <person name="Jogler M."/>
            <person name="Boedeker C."/>
            <person name="Pinto D."/>
            <person name="Vollmers J."/>
            <person name="Rivas-Marin E."/>
            <person name="Kohn T."/>
            <person name="Peeters S.H."/>
            <person name="Heuer A."/>
            <person name="Rast P."/>
            <person name="Oberbeckmann S."/>
            <person name="Bunk B."/>
            <person name="Jeske O."/>
            <person name="Meyerdierks A."/>
            <person name="Storesund J.E."/>
            <person name="Kallscheuer N."/>
            <person name="Luecker S."/>
            <person name="Lage O.M."/>
            <person name="Pohl T."/>
            <person name="Merkel B.J."/>
            <person name="Hornburger P."/>
            <person name="Mueller R.-W."/>
            <person name="Bruemmer F."/>
            <person name="Labrenz M."/>
            <person name="Spormann A.M."/>
            <person name="Op Den Camp H."/>
            <person name="Overmann J."/>
            <person name="Amann R."/>
            <person name="Jetten M.S.M."/>
            <person name="Mascher T."/>
            <person name="Medema M.H."/>
            <person name="Devos D.P."/>
            <person name="Kaster A.-K."/>
            <person name="Ovreas L."/>
            <person name="Rohde M."/>
            <person name="Galperin M.Y."/>
            <person name="Jogler C."/>
        </authorList>
    </citation>
    <scope>NUCLEOTIDE SEQUENCE [LARGE SCALE GENOMIC DNA]</scope>
    <source>
        <strain evidence="2 3">LF1</strain>
    </source>
</reference>
<dbReference type="OrthoDB" id="9794403at2"/>
<feature type="domain" description="Transposase IS200-like" evidence="1">
    <location>
        <begin position="32"/>
        <end position="195"/>
    </location>
</feature>
<dbReference type="SMART" id="SM01321">
    <property type="entry name" value="Y1_Tnp"/>
    <property type="match status" value="1"/>
</dbReference>
<comment type="caution">
    <text evidence="2">The sequence shown here is derived from an EMBL/GenBank/DDBJ whole genome shotgun (WGS) entry which is preliminary data.</text>
</comment>
<proteinExistence type="predicted"/>
<evidence type="ECO:0000313" key="3">
    <source>
        <dbReference type="Proteomes" id="UP000322699"/>
    </source>
</evidence>
<dbReference type="SUPFAM" id="SSF143422">
    <property type="entry name" value="Transposase IS200-like"/>
    <property type="match status" value="1"/>
</dbReference>
<gene>
    <name evidence="2" type="ORF">LF1_48770</name>
</gene>
<dbReference type="AlphaFoldDB" id="A0A5B1CSE7"/>
<dbReference type="Gene3D" id="3.30.70.1290">
    <property type="entry name" value="Transposase IS200-like"/>
    <property type="match status" value="1"/>
</dbReference>
<dbReference type="GO" id="GO:0006313">
    <property type="term" value="P:DNA transposition"/>
    <property type="evidence" value="ECO:0007669"/>
    <property type="project" value="InterPro"/>
</dbReference>
<evidence type="ECO:0000259" key="1">
    <source>
        <dbReference type="SMART" id="SM01321"/>
    </source>
</evidence>
<dbReference type="GO" id="GO:0043565">
    <property type="term" value="F:sequence-specific DNA binding"/>
    <property type="evidence" value="ECO:0007669"/>
    <property type="project" value="TreeGrafter"/>
</dbReference>
<name>A0A5B1CSE7_9BACT</name>
<evidence type="ECO:0000313" key="2">
    <source>
        <dbReference type="EMBL" id="KAA1262313.1"/>
    </source>
</evidence>
<dbReference type="PANTHER" id="PTHR36966">
    <property type="entry name" value="REP-ASSOCIATED TYROSINE TRANSPOSASE"/>
    <property type="match status" value="1"/>
</dbReference>
<dbReference type="Pfam" id="PF01797">
    <property type="entry name" value="Y1_Tnp"/>
    <property type="match status" value="1"/>
</dbReference>
<dbReference type="GO" id="GO:0004803">
    <property type="term" value="F:transposase activity"/>
    <property type="evidence" value="ECO:0007669"/>
    <property type="project" value="InterPro"/>
</dbReference>
<dbReference type="Proteomes" id="UP000322699">
    <property type="component" value="Unassembled WGS sequence"/>
</dbReference>
<sequence length="224" mass="26591">MTLNLDAPPGFRGLDPDKPLKMYTRNLPHWRQDGATYFVTFNLADALPGPKKEELKSMRREWEHRNPPPRDEATWTQYAKSVFVKVEKWMDAGYGQCWFRRACYAKELWRSILHYHTQRYQVGCFTIMGNHCHLVMRPFAQIELEQEVGSIKSVTARFIGKREQRKGPLWQQEAYDRIIRDDEHLYRVVQYIGANPGRAGIPPNEWHRWINPEWKAAGWDFNDQ</sequence>
<organism evidence="2 3">
    <name type="scientific">Rubripirellula obstinata</name>
    <dbReference type="NCBI Taxonomy" id="406547"/>
    <lineage>
        <taxon>Bacteria</taxon>
        <taxon>Pseudomonadati</taxon>
        <taxon>Planctomycetota</taxon>
        <taxon>Planctomycetia</taxon>
        <taxon>Pirellulales</taxon>
        <taxon>Pirellulaceae</taxon>
        <taxon>Rubripirellula</taxon>
    </lineage>
</organism>
<keyword evidence="3" id="KW-1185">Reference proteome</keyword>
<dbReference type="EMBL" id="VRLW01000001">
    <property type="protein sequence ID" value="KAA1262313.1"/>
    <property type="molecule type" value="Genomic_DNA"/>
</dbReference>
<protein>
    <submittedName>
        <fullName evidence="2">Transposase IS200 like protein</fullName>
    </submittedName>
</protein>
<dbReference type="RefSeq" id="WP_068259635.1">
    <property type="nucleotide sequence ID" value="NZ_LWSK01000011.1"/>
</dbReference>
<accession>A0A5B1CSE7</accession>
<dbReference type="InterPro" id="IPR036515">
    <property type="entry name" value="Transposase_17_sf"/>
</dbReference>